<dbReference type="SUPFAM" id="SSF56300">
    <property type="entry name" value="Metallo-dependent phosphatases"/>
    <property type="match status" value="1"/>
</dbReference>
<evidence type="ECO:0000256" key="4">
    <source>
        <dbReference type="ARBA" id="ARBA00023136"/>
    </source>
</evidence>
<keyword evidence="3" id="KW-0479">Metal-binding</keyword>
<feature type="domain" description="Calcineurin-like phosphoesterase" evidence="6">
    <location>
        <begin position="1"/>
        <end position="188"/>
    </location>
</feature>
<protein>
    <submittedName>
        <fullName evidence="7">Calcineurin-like phosphoesterase superfamily domain-containing protein</fullName>
    </submittedName>
</protein>
<keyword evidence="8" id="KW-1185">Reference proteome</keyword>
<name>A0A1T5HPR9_9BACT</name>
<dbReference type="OrthoDB" id="9773199at2"/>
<sequence>MNILVIADLHIGNNDFFETFGWDADEFIESMELVIKKAKIDKVILNGDIFELYKYTYNEICETQHKLISYFRNPKFVMIQGNHDAINGKARENLTITNEDGKTIFIEHGHSVDFMNGSRIGRKIQTFLHTILRQIIKFKWAHKTYFKILEFDDAINRVPRKYNSYKYLKHALKLLKTYDMVIMGHTHKLEAYKTYYLQNKKQYINCGSCSMGRFQGVIVNTNKMIVETLKFKNKAALYKEFKKQRKVVPVKLAVSA</sequence>
<dbReference type="Proteomes" id="UP000191055">
    <property type="component" value="Unassembled WGS sequence"/>
</dbReference>
<dbReference type="STRING" id="889453.SAMN03080601_02563"/>
<dbReference type="GO" id="GO:0008758">
    <property type="term" value="F:UDP-2,3-diacylglucosamine hydrolase activity"/>
    <property type="evidence" value="ECO:0007669"/>
    <property type="project" value="TreeGrafter"/>
</dbReference>
<dbReference type="GO" id="GO:0009245">
    <property type="term" value="P:lipid A biosynthetic process"/>
    <property type="evidence" value="ECO:0007669"/>
    <property type="project" value="TreeGrafter"/>
</dbReference>
<accession>A0A1T5HPR9</accession>
<evidence type="ECO:0000259" key="6">
    <source>
        <dbReference type="Pfam" id="PF00149"/>
    </source>
</evidence>
<evidence type="ECO:0000313" key="7">
    <source>
        <dbReference type="EMBL" id="SKC22683.1"/>
    </source>
</evidence>
<dbReference type="PANTHER" id="PTHR34990:SF2">
    <property type="entry name" value="BLL8164 PROTEIN"/>
    <property type="match status" value="1"/>
</dbReference>
<reference evidence="7 8" key="1">
    <citation type="submission" date="2017-02" db="EMBL/GenBank/DDBJ databases">
        <authorList>
            <person name="Peterson S.W."/>
        </authorList>
    </citation>
    <scope>NUCLEOTIDE SEQUENCE [LARGE SCALE GENOMIC DNA]</scope>
    <source>
        <strain evidence="7 8">DSM 24412</strain>
    </source>
</reference>
<dbReference type="KEGG" id="asx:CDL62_04690"/>
<dbReference type="Pfam" id="PF00149">
    <property type="entry name" value="Metallophos"/>
    <property type="match status" value="1"/>
</dbReference>
<evidence type="ECO:0000313" key="8">
    <source>
        <dbReference type="Proteomes" id="UP000191055"/>
    </source>
</evidence>
<dbReference type="InterPro" id="IPR029052">
    <property type="entry name" value="Metallo-depent_PP-like"/>
</dbReference>
<keyword evidence="4" id="KW-0472">Membrane</keyword>
<dbReference type="RefSeq" id="WP_079558268.1">
    <property type="nucleotide sequence ID" value="NZ_CP021904.1"/>
</dbReference>
<dbReference type="AlphaFoldDB" id="A0A1T5HPR9"/>
<gene>
    <name evidence="7" type="ORF">SAMN03080601_02563</name>
</gene>
<dbReference type="EMBL" id="FUYV01000016">
    <property type="protein sequence ID" value="SKC22683.1"/>
    <property type="molecule type" value="Genomic_DNA"/>
</dbReference>
<keyword evidence="1" id="KW-1003">Cell membrane</keyword>
<evidence type="ECO:0000256" key="3">
    <source>
        <dbReference type="ARBA" id="ARBA00022723"/>
    </source>
</evidence>
<evidence type="ECO:0000256" key="2">
    <source>
        <dbReference type="ARBA" id="ARBA00022519"/>
    </source>
</evidence>
<dbReference type="InterPro" id="IPR004843">
    <property type="entry name" value="Calcineurin-like_PHP"/>
</dbReference>
<organism evidence="7 8">
    <name type="scientific">Alkalitalea saponilacus</name>
    <dbReference type="NCBI Taxonomy" id="889453"/>
    <lineage>
        <taxon>Bacteria</taxon>
        <taxon>Pseudomonadati</taxon>
        <taxon>Bacteroidota</taxon>
        <taxon>Bacteroidia</taxon>
        <taxon>Marinilabiliales</taxon>
        <taxon>Marinilabiliaceae</taxon>
        <taxon>Alkalitalea</taxon>
    </lineage>
</organism>
<dbReference type="GO" id="GO:0016020">
    <property type="term" value="C:membrane"/>
    <property type="evidence" value="ECO:0007669"/>
    <property type="project" value="GOC"/>
</dbReference>
<dbReference type="PANTHER" id="PTHR34990">
    <property type="entry name" value="UDP-2,3-DIACYLGLUCOSAMINE HYDROLASE-RELATED"/>
    <property type="match status" value="1"/>
</dbReference>
<keyword evidence="5" id="KW-0464">Manganese</keyword>
<dbReference type="InterPro" id="IPR043461">
    <property type="entry name" value="LpxH-like"/>
</dbReference>
<proteinExistence type="predicted"/>
<dbReference type="GO" id="GO:0046872">
    <property type="term" value="F:metal ion binding"/>
    <property type="evidence" value="ECO:0007669"/>
    <property type="project" value="UniProtKB-KW"/>
</dbReference>
<evidence type="ECO:0000256" key="5">
    <source>
        <dbReference type="ARBA" id="ARBA00023211"/>
    </source>
</evidence>
<evidence type="ECO:0000256" key="1">
    <source>
        <dbReference type="ARBA" id="ARBA00022475"/>
    </source>
</evidence>
<keyword evidence="2" id="KW-0997">Cell inner membrane</keyword>
<dbReference type="Gene3D" id="3.60.21.10">
    <property type="match status" value="1"/>
</dbReference>